<keyword evidence="6" id="KW-1185">Reference proteome</keyword>
<dbReference type="PROSITE" id="PS50949">
    <property type="entry name" value="HTH_GNTR"/>
    <property type="match status" value="1"/>
</dbReference>
<dbReference type="EMBL" id="CP071872">
    <property type="protein sequence ID" value="UNM13738.1"/>
    <property type="molecule type" value="Genomic_DNA"/>
</dbReference>
<protein>
    <submittedName>
        <fullName evidence="5">Winged helix-turn-helix transcriptional regulator</fullName>
    </submittedName>
</protein>
<keyword evidence="3" id="KW-0804">Transcription</keyword>
<evidence type="ECO:0000313" key="5">
    <source>
        <dbReference type="EMBL" id="UNM13738.1"/>
    </source>
</evidence>
<dbReference type="Gene3D" id="1.10.10.10">
    <property type="entry name" value="Winged helix-like DNA-binding domain superfamily/Winged helix DNA-binding domain"/>
    <property type="match status" value="1"/>
</dbReference>
<evidence type="ECO:0000256" key="3">
    <source>
        <dbReference type="ARBA" id="ARBA00023163"/>
    </source>
</evidence>
<dbReference type="RefSeq" id="WP_242332658.1">
    <property type="nucleotide sequence ID" value="NZ_CP071872.1"/>
</dbReference>
<proteinExistence type="predicted"/>
<name>A0ABY3WM68_9ACTN</name>
<dbReference type="Proteomes" id="UP000828924">
    <property type="component" value="Chromosome"/>
</dbReference>
<reference evidence="5 6" key="1">
    <citation type="submission" date="2021-03" db="EMBL/GenBank/DDBJ databases">
        <title>Complete genome of Streptomyces formicae strain 1H-GS9 (DSM 100524).</title>
        <authorList>
            <person name="Atanasov K.E."/>
            <person name="Altabella T."/>
            <person name="Ferrer A."/>
        </authorList>
    </citation>
    <scope>NUCLEOTIDE SEQUENCE [LARGE SCALE GENOMIC DNA]</scope>
    <source>
        <strain evidence="5 6">1H-GS9</strain>
    </source>
</reference>
<dbReference type="Pfam" id="PF00392">
    <property type="entry name" value="GntR"/>
    <property type="match status" value="1"/>
</dbReference>
<dbReference type="PANTHER" id="PTHR44846">
    <property type="entry name" value="MANNOSYL-D-GLYCERATE TRANSPORT/METABOLISM SYSTEM REPRESSOR MNGR-RELATED"/>
    <property type="match status" value="1"/>
</dbReference>
<dbReference type="SUPFAM" id="SSF46785">
    <property type="entry name" value="Winged helix' DNA-binding domain"/>
    <property type="match status" value="1"/>
</dbReference>
<dbReference type="SMART" id="SM00345">
    <property type="entry name" value="HTH_GNTR"/>
    <property type="match status" value="1"/>
</dbReference>
<evidence type="ECO:0000256" key="2">
    <source>
        <dbReference type="ARBA" id="ARBA00023125"/>
    </source>
</evidence>
<dbReference type="CDD" id="cd07377">
    <property type="entry name" value="WHTH_GntR"/>
    <property type="match status" value="1"/>
</dbReference>
<organism evidence="5 6">
    <name type="scientific">Streptomyces formicae</name>
    <dbReference type="NCBI Taxonomy" id="1616117"/>
    <lineage>
        <taxon>Bacteria</taxon>
        <taxon>Bacillati</taxon>
        <taxon>Actinomycetota</taxon>
        <taxon>Actinomycetes</taxon>
        <taxon>Kitasatosporales</taxon>
        <taxon>Streptomycetaceae</taxon>
        <taxon>Streptomyces</taxon>
    </lineage>
</organism>
<dbReference type="InterPro" id="IPR050679">
    <property type="entry name" value="Bact_HTH_transcr_reg"/>
</dbReference>
<evidence type="ECO:0000313" key="6">
    <source>
        <dbReference type="Proteomes" id="UP000828924"/>
    </source>
</evidence>
<keyword evidence="2" id="KW-0238">DNA-binding</keyword>
<dbReference type="InterPro" id="IPR036390">
    <property type="entry name" value="WH_DNA-bd_sf"/>
</dbReference>
<evidence type="ECO:0000256" key="1">
    <source>
        <dbReference type="ARBA" id="ARBA00023015"/>
    </source>
</evidence>
<dbReference type="PANTHER" id="PTHR44846:SF17">
    <property type="entry name" value="GNTR-FAMILY TRANSCRIPTIONAL REGULATOR"/>
    <property type="match status" value="1"/>
</dbReference>
<sequence>MGESDTPPVDHSSHVYVYVQVADRIAAQIASGRIPVGGMLPGERALMEEYGIALHTARRAVRELRDRGLILTVPAKGSFVVESTES</sequence>
<gene>
    <name evidence="5" type="ORF">J4032_21820</name>
</gene>
<keyword evidence="1" id="KW-0805">Transcription regulation</keyword>
<dbReference type="InterPro" id="IPR036388">
    <property type="entry name" value="WH-like_DNA-bd_sf"/>
</dbReference>
<feature type="domain" description="HTH gntR-type" evidence="4">
    <location>
        <begin position="15"/>
        <end position="83"/>
    </location>
</feature>
<evidence type="ECO:0000259" key="4">
    <source>
        <dbReference type="PROSITE" id="PS50949"/>
    </source>
</evidence>
<dbReference type="InterPro" id="IPR000524">
    <property type="entry name" value="Tscrpt_reg_HTH_GntR"/>
</dbReference>
<accession>A0ABY3WM68</accession>